<keyword evidence="2" id="KW-0255">Endonuclease</keyword>
<organism evidence="2 3">
    <name type="scientific">Loktanella gaetbuli</name>
    <dbReference type="NCBI Taxonomy" id="2881335"/>
    <lineage>
        <taxon>Bacteria</taxon>
        <taxon>Pseudomonadati</taxon>
        <taxon>Pseudomonadota</taxon>
        <taxon>Alphaproteobacteria</taxon>
        <taxon>Rhodobacterales</taxon>
        <taxon>Roseobacteraceae</taxon>
        <taxon>Loktanella</taxon>
    </lineage>
</organism>
<dbReference type="PIRSF" id="PIRSF000887">
    <property type="entry name" value="Pesterase_MJ0037"/>
    <property type="match status" value="1"/>
</dbReference>
<reference evidence="2" key="1">
    <citation type="submission" date="2021-10" db="EMBL/GenBank/DDBJ databases">
        <title>Loktanella gaetbuli sp. nov., isolated from a tidal flat.</title>
        <authorList>
            <person name="Park S."/>
            <person name="Yoon J.-H."/>
        </authorList>
    </citation>
    <scope>NUCLEOTIDE SEQUENCE</scope>
    <source>
        <strain evidence="2">TSTF-M6</strain>
    </source>
</reference>
<name>A0ABS8BWL8_9RHOB</name>
<dbReference type="InterPro" id="IPR026336">
    <property type="entry name" value="PdeM-like"/>
</dbReference>
<keyword evidence="2" id="KW-0436">Ligase</keyword>
<keyword evidence="2" id="KW-0378">Hydrolase</keyword>
<dbReference type="InterPro" id="IPR004843">
    <property type="entry name" value="Calcineurin-like_PHP"/>
</dbReference>
<keyword evidence="3" id="KW-1185">Reference proteome</keyword>
<keyword evidence="2" id="KW-0540">Nuclease</keyword>
<comment type="caution">
    <text evidence="2">The sequence shown here is derived from an EMBL/GenBank/DDBJ whole genome shotgun (WGS) entry which is preliminary data.</text>
</comment>
<evidence type="ECO:0000313" key="2">
    <source>
        <dbReference type="EMBL" id="MCB5200105.1"/>
    </source>
</evidence>
<dbReference type="PANTHER" id="PTHR39323">
    <property type="entry name" value="BLR1149 PROTEIN"/>
    <property type="match status" value="1"/>
</dbReference>
<dbReference type="GO" id="GO:0016787">
    <property type="term" value="F:hydrolase activity"/>
    <property type="evidence" value="ECO:0007669"/>
    <property type="project" value="UniProtKB-KW"/>
</dbReference>
<dbReference type="GO" id="GO:0004519">
    <property type="term" value="F:endonuclease activity"/>
    <property type="evidence" value="ECO:0007669"/>
    <property type="project" value="UniProtKB-KW"/>
</dbReference>
<dbReference type="InterPro" id="IPR024173">
    <property type="entry name" value="Pesterase_MJ0037-like"/>
</dbReference>
<dbReference type="EMBL" id="JAJATZ010000006">
    <property type="protein sequence ID" value="MCB5200105.1"/>
    <property type="molecule type" value="Genomic_DNA"/>
</dbReference>
<dbReference type="Pfam" id="PF00149">
    <property type="entry name" value="Metallophos"/>
    <property type="match status" value="1"/>
</dbReference>
<feature type="domain" description="Calcineurin-like phosphoesterase" evidence="1">
    <location>
        <begin position="27"/>
        <end position="124"/>
    </location>
</feature>
<dbReference type="Gene3D" id="3.60.21.10">
    <property type="match status" value="1"/>
</dbReference>
<dbReference type="NCBIfam" id="TIGR04123">
    <property type="entry name" value="P_estr_lig_assc"/>
    <property type="match status" value="1"/>
</dbReference>
<dbReference type="RefSeq" id="WP_226748713.1">
    <property type="nucleotide sequence ID" value="NZ_JAJATZ010000006.1"/>
</dbReference>
<gene>
    <name evidence="2" type="primary">pdeM</name>
    <name evidence="2" type="ORF">LGQ03_12720</name>
</gene>
<dbReference type="EC" id="3.1.-.-" evidence="2"/>
<sequence length="231" mass="24906">MNAYTLTFCDTTLRALPSGALWWPDQRLLCVSDLHLCKSDRVARRSGQMLPPYETRETLARLAADITACDPTTVICLGDSFDDLLAAETLSAEDAGSLTAMQAGRQWIWIEGNHDPGPVEFGGTHLAAYHCGPLVFRHIATAQPGEVSGHYHPKYAIPGAGSARPCFLFDRNRLILPAFGAYTGGLRATDPVLAALFDRPCAVLTGKRAIAVPVTPSTRPVPPGRLRGSRP</sequence>
<dbReference type="Proteomes" id="UP001138961">
    <property type="component" value="Unassembled WGS sequence"/>
</dbReference>
<dbReference type="PANTHER" id="PTHR39323:SF1">
    <property type="entry name" value="BLR1149 PROTEIN"/>
    <property type="match status" value="1"/>
</dbReference>
<evidence type="ECO:0000259" key="1">
    <source>
        <dbReference type="Pfam" id="PF00149"/>
    </source>
</evidence>
<accession>A0ABS8BWL8</accession>
<dbReference type="InterPro" id="IPR029052">
    <property type="entry name" value="Metallo-depent_PP-like"/>
</dbReference>
<dbReference type="SUPFAM" id="SSF56300">
    <property type="entry name" value="Metallo-dependent phosphatases"/>
    <property type="match status" value="1"/>
</dbReference>
<dbReference type="GO" id="GO:0016874">
    <property type="term" value="F:ligase activity"/>
    <property type="evidence" value="ECO:0007669"/>
    <property type="project" value="UniProtKB-KW"/>
</dbReference>
<proteinExistence type="predicted"/>
<protein>
    <submittedName>
        <fullName evidence="2">Ligase-associated DNA damage response endonuclease PdeM</fullName>
        <ecNumber evidence="2">3.1.-.-</ecNumber>
    </submittedName>
</protein>
<evidence type="ECO:0000313" key="3">
    <source>
        <dbReference type="Proteomes" id="UP001138961"/>
    </source>
</evidence>